<dbReference type="AlphaFoldDB" id="A0A8G1A3P2"/>
<dbReference type="PANTHER" id="PTHR48090">
    <property type="entry name" value="UNDECAPRENYL-PHOSPHATE 4-DEOXY-4-FORMAMIDO-L-ARABINOSE TRANSFERASE-RELATED"/>
    <property type="match status" value="1"/>
</dbReference>
<evidence type="ECO:0000313" key="4">
    <source>
        <dbReference type="Proteomes" id="UP000826709"/>
    </source>
</evidence>
<dbReference type="SUPFAM" id="SSF53448">
    <property type="entry name" value="Nucleotide-diphospho-sugar transferases"/>
    <property type="match status" value="1"/>
</dbReference>
<organism evidence="3 4">
    <name type="scientific">Methanofollis formosanus</name>
    <dbReference type="NCBI Taxonomy" id="299308"/>
    <lineage>
        <taxon>Archaea</taxon>
        <taxon>Methanobacteriati</taxon>
        <taxon>Methanobacteriota</taxon>
        <taxon>Stenosarchaea group</taxon>
        <taxon>Methanomicrobia</taxon>
        <taxon>Methanomicrobiales</taxon>
        <taxon>Methanomicrobiaceae</taxon>
        <taxon>Methanofollis</taxon>
    </lineage>
</organism>
<dbReference type="RefSeq" id="WP_220681161.1">
    <property type="nucleotide sequence ID" value="NZ_CP037968.1"/>
</dbReference>
<dbReference type="InterPro" id="IPR001173">
    <property type="entry name" value="Glyco_trans_2-like"/>
</dbReference>
<protein>
    <submittedName>
        <fullName evidence="3">Glycosyltransferase family 2 protein</fullName>
    </submittedName>
</protein>
<evidence type="ECO:0000313" key="3">
    <source>
        <dbReference type="EMBL" id="QYZ79854.1"/>
    </source>
</evidence>
<keyword evidence="1" id="KW-0472">Membrane</keyword>
<proteinExistence type="predicted"/>
<dbReference type="EMBL" id="CP037968">
    <property type="protein sequence ID" value="QYZ79854.1"/>
    <property type="molecule type" value="Genomic_DNA"/>
</dbReference>
<dbReference type="KEGG" id="mfk:E2N92_10685"/>
<accession>A0A8G1A3P2</accession>
<dbReference type="Proteomes" id="UP000826709">
    <property type="component" value="Chromosome"/>
</dbReference>
<dbReference type="Pfam" id="PF00535">
    <property type="entry name" value="Glycos_transf_2"/>
    <property type="match status" value="1"/>
</dbReference>
<evidence type="ECO:0000259" key="2">
    <source>
        <dbReference type="Pfam" id="PF00535"/>
    </source>
</evidence>
<feature type="transmembrane region" description="Helical" evidence="1">
    <location>
        <begin position="253"/>
        <end position="272"/>
    </location>
</feature>
<sequence length="323" mass="34617">MISPRVTLSSVGENNTNITIGHARRRVAVVVPAYNEELVIGTVILRARQHTDLVIVVDDGSRDRTAEIADLAGAEVIRMPRNGGKASALMAGLKHARGLDVAAAVMMDGDGQHDPATIPTVLAPVLAGNADLVIGSRFLDKKAGIPAYRRFGQELLTFATNVGSACPTRDSQSGFRALSGRALENLDFVSEGYAIESDMIAHFASRGLVITEVPISVRYDVPNQHKMNPLSHGFGVLATIVGLIGYKRPLFSFGIPGLLLICIGIGSGIYTFSEFYETAQFHFIVFMVGISALLLGLLLMTAGLILRSLVQIMKSTQSRQEVS</sequence>
<dbReference type="InterPro" id="IPR050256">
    <property type="entry name" value="Glycosyltransferase_2"/>
</dbReference>
<keyword evidence="4" id="KW-1185">Reference proteome</keyword>
<evidence type="ECO:0000256" key="1">
    <source>
        <dbReference type="SAM" id="Phobius"/>
    </source>
</evidence>
<dbReference type="Gene3D" id="3.90.550.10">
    <property type="entry name" value="Spore Coat Polysaccharide Biosynthesis Protein SpsA, Chain A"/>
    <property type="match status" value="1"/>
</dbReference>
<dbReference type="PANTHER" id="PTHR48090:SF7">
    <property type="entry name" value="RFBJ PROTEIN"/>
    <property type="match status" value="1"/>
</dbReference>
<reference evidence="3" key="2">
    <citation type="submission" date="2019-03" db="EMBL/GenBank/DDBJ databases">
        <authorList>
            <person name="Chen S.-C."/>
            <person name="Wu S.-Y."/>
            <person name="Lai M.-C."/>
        </authorList>
    </citation>
    <scope>NUCLEOTIDE SEQUENCE</scope>
    <source>
        <strain evidence="3">ML15</strain>
    </source>
</reference>
<feature type="domain" description="Glycosyltransferase 2-like" evidence="2">
    <location>
        <begin position="29"/>
        <end position="174"/>
    </location>
</feature>
<gene>
    <name evidence="3" type="ORF">E2N92_10685</name>
</gene>
<feature type="transmembrane region" description="Helical" evidence="1">
    <location>
        <begin position="229"/>
        <end position="246"/>
    </location>
</feature>
<keyword evidence="1" id="KW-0812">Transmembrane</keyword>
<dbReference type="OrthoDB" id="11098at2157"/>
<keyword evidence="1" id="KW-1133">Transmembrane helix</keyword>
<feature type="transmembrane region" description="Helical" evidence="1">
    <location>
        <begin position="284"/>
        <end position="310"/>
    </location>
</feature>
<dbReference type="CDD" id="cd04179">
    <property type="entry name" value="DPM_DPG-synthase_like"/>
    <property type="match status" value="1"/>
</dbReference>
<name>A0A8G1A3P2_9EURY</name>
<reference evidence="3" key="1">
    <citation type="journal article" date="2005" name="Int. J. Syst. Evol. Microbiol.">
        <title>Methanofollis formosanus sp. nov., isolated from a fish pond.</title>
        <authorList>
            <person name="Wu S.Y."/>
            <person name="Chen S.C."/>
            <person name="Lai M.C."/>
        </authorList>
    </citation>
    <scope>NUCLEOTIDE SEQUENCE</scope>
    <source>
        <strain evidence="3">ML15</strain>
    </source>
</reference>
<dbReference type="InterPro" id="IPR029044">
    <property type="entry name" value="Nucleotide-diphossugar_trans"/>
</dbReference>